<dbReference type="FunFam" id="3.40.50.720:FF:000131">
    <property type="entry name" value="Short-chain dehydrogenase/reductase 3"/>
    <property type="match status" value="1"/>
</dbReference>
<accession>A0A4Y2IHD3</accession>
<keyword evidence="4" id="KW-0521">NADP</keyword>
<evidence type="ECO:0000256" key="13">
    <source>
        <dbReference type="SAM" id="SignalP"/>
    </source>
</evidence>
<evidence type="ECO:0000256" key="7">
    <source>
        <dbReference type="ARBA" id="ARBA00023098"/>
    </source>
</evidence>
<dbReference type="Pfam" id="PF00106">
    <property type="entry name" value="adh_short"/>
    <property type="match status" value="1"/>
</dbReference>
<evidence type="ECO:0000256" key="4">
    <source>
        <dbReference type="ARBA" id="ARBA00022857"/>
    </source>
</evidence>
<dbReference type="InterPro" id="IPR036291">
    <property type="entry name" value="NAD(P)-bd_dom_sf"/>
</dbReference>
<dbReference type="GO" id="GO:0005811">
    <property type="term" value="C:lipid droplet"/>
    <property type="evidence" value="ECO:0007669"/>
    <property type="project" value="TreeGrafter"/>
</dbReference>
<dbReference type="PRINTS" id="PR00081">
    <property type="entry name" value="GDHRDH"/>
</dbReference>
<dbReference type="OrthoDB" id="5840532at2759"/>
<keyword evidence="7" id="KW-0443">Lipid metabolism</keyword>
<dbReference type="PANTHER" id="PTHR24322:SF736">
    <property type="entry name" value="RETINOL DEHYDROGENASE 10"/>
    <property type="match status" value="1"/>
</dbReference>
<evidence type="ECO:0000256" key="2">
    <source>
        <dbReference type="ARBA" id="ARBA00006484"/>
    </source>
</evidence>
<evidence type="ECO:0000256" key="8">
    <source>
        <dbReference type="ARBA" id="ARBA00023136"/>
    </source>
</evidence>
<protein>
    <recommendedName>
        <fullName evidence="10">Short-chain dehydrogenase/reductase 3</fullName>
    </recommendedName>
    <alternativeName>
        <fullName evidence="11">Retinal short-chain dehydrogenase/reductase 1</fullName>
    </alternativeName>
</protein>
<dbReference type="EMBL" id="BGPR01002671">
    <property type="protein sequence ID" value="GBM77173.1"/>
    <property type="molecule type" value="Genomic_DNA"/>
</dbReference>
<keyword evidence="6" id="KW-0560">Oxidoreductase</keyword>
<comment type="similarity">
    <text evidence="2 12">Belongs to the short-chain dehydrogenases/reductases (SDR) family.</text>
</comment>
<evidence type="ECO:0000256" key="3">
    <source>
        <dbReference type="ARBA" id="ARBA00022692"/>
    </source>
</evidence>
<feature type="chain" id="PRO_5021479525" description="Short-chain dehydrogenase/reductase 3" evidence="13">
    <location>
        <begin position="26"/>
        <end position="312"/>
    </location>
</feature>
<reference evidence="14 15" key="1">
    <citation type="journal article" date="2019" name="Sci. Rep.">
        <title>Orb-weaving spider Araneus ventricosus genome elucidates the spidroin gene catalogue.</title>
        <authorList>
            <person name="Kono N."/>
            <person name="Nakamura H."/>
            <person name="Ohtoshi R."/>
            <person name="Moran D.A.P."/>
            <person name="Shinohara A."/>
            <person name="Yoshida Y."/>
            <person name="Fujiwara M."/>
            <person name="Mori M."/>
            <person name="Tomita M."/>
            <person name="Arakawa K."/>
        </authorList>
    </citation>
    <scope>NUCLEOTIDE SEQUENCE [LARGE SCALE GENOMIC DNA]</scope>
</reference>
<proteinExistence type="inferred from homology"/>
<evidence type="ECO:0000256" key="5">
    <source>
        <dbReference type="ARBA" id="ARBA00022989"/>
    </source>
</evidence>
<gene>
    <name evidence="14" type="primary">SDR16C6_6</name>
    <name evidence="14" type="ORF">AVEN_136169_1</name>
</gene>
<comment type="caution">
    <text evidence="14">The sequence shown here is derived from an EMBL/GenBank/DDBJ whole genome shotgun (WGS) entry which is preliminary data.</text>
</comment>
<dbReference type="AlphaFoldDB" id="A0A4Y2IHD3"/>
<sequence length="312" mass="34949">MGCCGTIFDTFKLFFLMFLDPFLRCARCLWPKSRKSIKGEIVLLTGAGHGLGKEVANRLAELGPVLVLWDINQENNEAVASKLRAQGSTVFSYKVDVTNEQEVIQVANRVKQEVGDVSILINNAGVFSGQPLCNLPSHVIRRCFEVNSMAHFWTLQQFLPRMIELNRGHVAAVASIAGHQGVPYMTDYCASKYAAAGMMEALNMELQFMGKKNIRLTTINPIIITTGLISNVKSRFPCLLPLLSVEETADAVLRAILKEEEEVFIPKRSEYLKNLVECFSRRTRFRILDWVGYGFDPDVISKQPKKNGSEIV</sequence>
<dbReference type="GO" id="GO:0016020">
    <property type="term" value="C:membrane"/>
    <property type="evidence" value="ECO:0007669"/>
    <property type="project" value="UniProtKB-SubCell"/>
</dbReference>
<evidence type="ECO:0000256" key="9">
    <source>
        <dbReference type="ARBA" id="ARBA00059620"/>
    </source>
</evidence>
<dbReference type="Proteomes" id="UP000499080">
    <property type="component" value="Unassembled WGS sequence"/>
</dbReference>
<evidence type="ECO:0000256" key="12">
    <source>
        <dbReference type="RuleBase" id="RU000363"/>
    </source>
</evidence>
<keyword evidence="8" id="KW-0472">Membrane</keyword>
<comment type="function">
    <text evidence="9">Catalyzes the reduction of all-trans-retinal to all-trans-retinol in the presence of NADPH.</text>
</comment>
<evidence type="ECO:0000256" key="6">
    <source>
        <dbReference type="ARBA" id="ARBA00023002"/>
    </source>
</evidence>
<keyword evidence="15" id="KW-1185">Reference proteome</keyword>
<feature type="signal peptide" evidence="13">
    <location>
        <begin position="1"/>
        <end position="25"/>
    </location>
</feature>
<evidence type="ECO:0000313" key="15">
    <source>
        <dbReference type="Proteomes" id="UP000499080"/>
    </source>
</evidence>
<evidence type="ECO:0000313" key="14">
    <source>
        <dbReference type="EMBL" id="GBM77173.1"/>
    </source>
</evidence>
<evidence type="ECO:0000256" key="11">
    <source>
        <dbReference type="ARBA" id="ARBA00082544"/>
    </source>
</evidence>
<dbReference type="PRINTS" id="PR00080">
    <property type="entry name" value="SDRFAMILY"/>
</dbReference>
<evidence type="ECO:0000256" key="10">
    <source>
        <dbReference type="ARBA" id="ARBA00068717"/>
    </source>
</evidence>
<dbReference type="PANTHER" id="PTHR24322">
    <property type="entry name" value="PKSB"/>
    <property type="match status" value="1"/>
</dbReference>
<comment type="subcellular location">
    <subcellularLocation>
        <location evidence="1">Membrane</location>
        <topology evidence="1">Multi-pass membrane protein</topology>
    </subcellularLocation>
</comment>
<keyword evidence="3" id="KW-0812">Transmembrane</keyword>
<dbReference type="GO" id="GO:0052650">
    <property type="term" value="F:all-trans-retinol dehydrogenase (NADP+) activity"/>
    <property type="evidence" value="ECO:0007669"/>
    <property type="project" value="UniProtKB-ARBA"/>
</dbReference>
<name>A0A4Y2IHD3_ARAVE</name>
<keyword evidence="13" id="KW-0732">Signal</keyword>
<organism evidence="14 15">
    <name type="scientific">Araneus ventricosus</name>
    <name type="common">Orbweaver spider</name>
    <name type="synonym">Epeira ventricosa</name>
    <dbReference type="NCBI Taxonomy" id="182803"/>
    <lineage>
        <taxon>Eukaryota</taxon>
        <taxon>Metazoa</taxon>
        <taxon>Ecdysozoa</taxon>
        <taxon>Arthropoda</taxon>
        <taxon>Chelicerata</taxon>
        <taxon>Arachnida</taxon>
        <taxon>Araneae</taxon>
        <taxon>Araneomorphae</taxon>
        <taxon>Entelegynae</taxon>
        <taxon>Araneoidea</taxon>
        <taxon>Araneidae</taxon>
        <taxon>Araneus</taxon>
    </lineage>
</organism>
<evidence type="ECO:0000256" key="1">
    <source>
        <dbReference type="ARBA" id="ARBA00004141"/>
    </source>
</evidence>
<dbReference type="SUPFAM" id="SSF51735">
    <property type="entry name" value="NAD(P)-binding Rossmann-fold domains"/>
    <property type="match status" value="1"/>
</dbReference>
<dbReference type="CDD" id="cd05339">
    <property type="entry name" value="17beta-HSDXI-like_SDR_c"/>
    <property type="match status" value="1"/>
</dbReference>
<dbReference type="Gene3D" id="3.40.50.720">
    <property type="entry name" value="NAD(P)-binding Rossmann-like Domain"/>
    <property type="match status" value="1"/>
</dbReference>
<keyword evidence="5" id="KW-1133">Transmembrane helix</keyword>
<dbReference type="InterPro" id="IPR002347">
    <property type="entry name" value="SDR_fam"/>
</dbReference>